<reference evidence="1" key="1">
    <citation type="submission" date="2015-12" db="EMBL/GenBank/DDBJ databases">
        <title>Update maize B73 reference genome by single molecule sequencing technologies.</title>
        <authorList>
            <consortium name="Maize Genome Sequencing Project"/>
            <person name="Ware D."/>
        </authorList>
    </citation>
    <scope>NUCLEOTIDE SEQUENCE [LARGE SCALE GENOMIC DNA]</scope>
    <source>
        <tissue evidence="1">Seedling</tissue>
    </source>
</reference>
<organism evidence="1">
    <name type="scientific">Zea mays</name>
    <name type="common">Maize</name>
    <dbReference type="NCBI Taxonomy" id="4577"/>
    <lineage>
        <taxon>Eukaryota</taxon>
        <taxon>Viridiplantae</taxon>
        <taxon>Streptophyta</taxon>
        <taxon>Embryophyta</taxon>
        <taxon>Tracheophyta</taxon>
        <taxon>Spermatophyta</taxon>
        <taxon>Magnoliopsida</taxon>
        <taxon>Liliopsida</taxon>
        <taxon>Poales</taxon>
        <taxon>Poaceae</taxon>
        <taxon>PACMAD clade</taxon>
        <taxon>Panicoideae</taxon>
        <taxon>Andropogonodae</taxon>
        <taxon>Andropogoneae</taxon>
        <taxon>Tripsacinae</taxon>
        <taxon>Zea</taxon>
    </lineage>
</organism>
<gene>
    <name evidence="1" type="ORF">ZEAMMB73_Zm00001d021943</name>
</gene>
<name>A0A1D6IHY6_MAIZE</name>
<dbReference type="EMBL" id="CM007650">
    <property type="protein sequence ID" value="ONM59097.1"/>
    <property type="molecule type" value="Genomic_DNA"/>
</dbReference>
<proteinExistence type="predicted"/>
<protein>
    <submittedName>
        <fullName evidence="1">Uncharacterized protein</fullName>
    </submittedName>
</protein>
<dbReference type="AlphaFoldDB" id="A0A1D6IHY6"/>
<evidence type="ECO:0000313" key="1">
    <source>
        <dbReference type="EMBL" id="ONM59097.1"/>
    </source>
</evidence>
<accession>A0A1D6IHY6</accession>
<sequence>MVSPPSLGPLPSRIRLFFFCHLKNQSGDEKRLLGNPRCIVADQLAIQSSLPSKRGRILSPIRPRLDGIFGEYCNAYVESRFCVSVCYIYFSCAREDSPTKIWSRFLEGSSLCNFFISGSLYLSSLVSSYYYRHDSDSMSTKGIQVTIQRQSSA</sequence>